<dbReference type="SUPFAM" id="SSF55961">
    <property type="entry name" value="Bet v1-like"/>
    <property type="match status" value="1"/>
</dbReference>
<dbReference type="Gene3D" id="3.30.530.20">
    <property type="match status" value="1"/>
</dbReference>
<accession>A0A3S0J8D6</accession>
<dbReference type="Proteomes" id="UP000282184">
    <property type="component" value="Unassembled WGS sequence"/>
</dbReference>
<evidence type="ECO:0000313" key="4">
    <source>
        <dbReference type="Proteomes" id="UP000282184"/>
    </source>
</evidence>
<dbReference type="InterPro" id="IPR013538">
    <property type="entry name" value="ASHA1/2-like_C"/>
</dbReference>
<dbReference type="OrthoDB" id="118413at2"/>
<protein>
    <submittedName>
        <fullName evidence="3">ATPase</fullName>
    </submittedName>
</protein>
<name>A0A3S0J8D6_9BACT</name>
<keyword evidence="4" id="KW-1185">Reference proteome</keyword>
<comment type="caution">
    <text evidence="3">The sequence shown here is derived from an EMBL/GenBank/DDBJ whole genome shotgun (WGS) entry which is preliminary data.</text>
</comment>
<dbReference type="EMBL" id="RXOF01000011">
    <property type="protein sequence ID" value="RTQ47819.1"/>
    <property type="molecule type" value="Genomic_DNA"/>
</dbReference>
<reference evidence="3 4" key="1">
    <citation type="submission" date="2018-12" db="EMBL/GenBank/DDBJ databases">
        <title>Hymenobacter gummosus sp. nov., isolated from a spring.</title>
        <authorList>
            <person name="Nie L."/>
        </authorList>
    </citation>
    <scope>NUCLEOTIDE SEQUENCE [LARGE SCALE GENOMIC DNA]</scope>
    <source>
        <strain evidence="3 4">KCTC 52166</strain>
    </source>
</reference>
<comment type="similarity">
    <text evidence="1">Belongs to the AHA1 family.</text>
</comment>
<feature type="domain" description="Activator of Hsp90 ATPase homologue 1/2-like C-terminal" evidence="2">
    <location>
        <begin position="23"/>
        <end position="151"/>
    </location>
</feature>
<dbReference type="RefSeq" id="WP_126694577.1">
    <property type="nucleotide sequence ID" value="NZ_RXOF01000011.1"/>
</dbReference>
<evidence type="ECO:0000313" key="3">
    <source>
        <dbReference type="EMBL" id="RTQ47819.1"/>
    </source>
</evidence>
<evidence type="ECO:0000259" key="2">
    <source>
        <dbReference type="Pfam" id="PF08327"/>
    </source>
</evidence>
<dbReference type="AlphaFoldDB" id="A0A3S0J8D6"/>
<evidence type="ECO:0000256" key="1">
    <source>
        <dbReference type="ARBA" id="ARBA00006817"/>
    </source>
</evidence>
<sequence length="155" mass="17774">MERKTNVEAVAGTQNLLITREFDLPVALLFRAYTEPALIEQWMGTRVLKLENRAHGSWQYETADAQGQVVFRAGGVIHDFQPGHQITRTFEMEHAPFSLQLELLEFEPLSEDRSRLRICSVFRSVADRDQMLRLPFARGLGMAHNRLQALMTTFA</sequence>
<proteinExistence type="inferred from homology"/>
<dbReference type="InterPro" id="IPR023393">
    <property type="entry name" value="START-like_dom_sf"/>
</dbReference>
<dbReference type="Pfam" id="PF08327">
    <property type="entry name" value="AHSA1"/>
    <property type="match status" value="1"/>
</dbReference>
<organism evidence="3 4">
    <name type="scientific">Hymenobacter gummosus</name>
    <dbReference type="NCBI Taxonomy" id="1776032"/>
    <lineage>
        <taxon>Bacteria</taxon>
        <taxon>Pseudomonadati</taxon>
        <taxon>Bacteroidota</taxon>
        <taxon>Cytophagia</taxon>
        <taxon>Cytophagales</taxon>
        <taxon>Hymenobacteraceae</taxon>
        <taxon>Hymenobacter</taxon>
    </lineage>
</organism>
<gene>
    <name evidence="3" type="ORF">EJV47_18035</name>
</gene>